<dbReference type="InterPro" id="IPR025949">
    <property type="entry name" value="PapC-like_C"/>
</dbReference>
<dbReference type="InterPro" id="IPR042186">
    <property type="entry name" value="FimD_plug_dom"/>
</dbReference>
<keyword evidence="5 10" id="KW-1029">Fimbrium biogenesis</keyword>
<dbReference type="PANTHER" id="PTHR30451:SF21">
    <property type="entry name" value="FIMBRIAL USHER DOMAIN-CONTAINING PROTEIN YDET-RELATED"/>
    <property type="match status" value="1"/>
</dbReference>
<dbReference type="SUPFAM" id="SSF141729">
    <property type="entry name" value="FimD N-terminal domain-like"/>
    <property type="match status" value="1"/>
</dbReference>
<dbReference type="Pfam" id="PF00577">
    <property type="entry name" value="Usher"/>
    <property type="match status" value="1"/>
</dbReference>
<evidence type="ECO:0000256" key="6">
    <source>
        <dbReference type="ARBA" id="ARBA00022692"/>
    </source>
</evidence>
<evidence type="ECO:0000256" key="7">
    <source>
        <dbReference type="ARBA" id="ARBA00022729"/>
    </source>
</evidence>
<feature type="chain" id="PRO_5042962544" evidence="11">
    <location>
        <begin position="22"/>
        <end position="816"/>
    </location>
</feature>
<evidence type="ECO:0000256" key="10">
    <source>
        <dbReference type="RuleBase" id="RU003884"/>
    </source>
</evidence>
<evidence type="ECO:0000256" key="4">
    <source>
        <dbReference type="ARBA" id="ARBA00022452"/>
    </source>
</evidence>
<dbReference type="FunFam" id="2.60.40.3110:FF:000001">
    <property type="entry name" value="Putative fimbrial outer membrane usher"/>
    <property type="match status" value="1"/>
</dbReference>
<dbReference type="Gene3D" id="3.10.20.410">
    <property type="match status" value="1"/>
</dbReference>
<evidence type="ECO:0000259" key="12">
    <source>
        <dbReference type="Pfam" id="PF13953"/>
    </source>
</evidence>
<keyword evidence="9 10" id="KW-0998">Cell outer membrane</keyword>
<dbReference type="AlphaFoldDB" id="A0AAP4CYI9"/>
<dbReference type="Proteomes" id="UP001223214">
    <property type="component" value="Unassembled WGS sequence"/>
</dbReference>
<dbReference type="Gene3D" id="2.60.40.2610">
    <property type="entry name" value="Outer membrane usher protein FimD, plug domain"/>
    <property type="match status" value="1"/>
</dbReference>
<dbReference type="Pfam" id="PF13954">
    <property type="entry name" value="PapC_N"/>
    <property type="match status" value="1"/>
</dbReference>
<dbReference type="PROSITE" id="PS01151">
    <property type="entry name" value="FIMBRIAL_USHER"/>
    <property type="match status" value="1"/>
</dbReference>
<evidence type="ECO:0000256" key="1">
    <source>
        <dbReference type="ARBA" id="ARBA00004571"/>
    </source>
</evidence>
<dbReference type="RefSeq" id="WP_285149637.1">
    <property type="nucleotide sequence ID" value="NZ_JASSOM010000003.1"/>
</dbReference>
<organism evidence="14 15">
    <name type="scientific">Lelliottia wanjuensis</name>
    <dbReference type="NCBI Taxonomy" id="3050585"/>
    <lineage>
        <taxon>Bacteria</taxon>
        <taxon>Pseudomonadati</taxon>
        <taxon>Pseudomonadota</taxon>
        <taxon>Gammaproteobacteria</taxon>
        <taxon>Enterobacterales</taxon>
        <taxon>Enterobacteriaceae</taxon>
        <taxon>Lelliottia</taxon>
    </lineage>
</organism>
<evidence type="ECO:0000256" key="5">
    <source>
        <dbReference type="ARBA" id="ARBA00022558"/>
    </source>
</evidence>
<feature type="signal peptide" evidence="11">
    <location>
        <begin position="1"/>
        <end position="21"/>
    </location>
</feature>
<accession>A0AAP4CYI9</accession>
<evidence type="ECO:0000259" key="13">
    <source>
        <dbReference type="Pfam" id="PF13954"/>
    </source>
</evidence>
<reference evidence="14 15" key="1">
    <citation type="submission" date="2023-06" db="EMBL/GenBank/DDBJ databases">
        <title>Identification and characterization of antibiotic-resistant Gram-negative bacteria.</title>
        <authorList>
            <person name="Cho G.-S."/>
            <person name="Lee J."/>
            <person name="Tai E."/>
            <person name="Jeong S."/>
            <person name="Kim I."/>
            <person name="Kim B.-E."/>
            <person name="Jeong M.-I."/>
            <person name="Oh K.-K."/>
            <person name="Franz C.M.A.P."/>
        </authorList>
    </citation>
    <scope>NUCLEOTIDE SEQUENCE [LARGE SCALE GENOMIC DNA]</scope>
    <source>
        <strain evidence="14 15">V106_12</strain>
    </source>
</reference>
<dbReference type="InterPro" id="IPR043142">
    <property type="entry name" value="PapC-like_C_sf"/>
</dbReference>
<keyword evidence="6 10" id="KW-0812">Transmembrane</keyword>
<dbReference type="PANTHER" id="PTHR30451">
    <property type="entry name" value="OUTER MEMBRANE USHER PROTEIN"/>
    <property type="match status" value="1"/>
</dbReference>
<feature type="domain" description="PapC-like C-terminal" evidence="12">
    <location>
        <begin position="740"/>
        <end position="799"/>
    </location>
</feature>
<dbReference type="GO" id="GO:0009297">
    <property type="term" value="P:pilus assembly"/>
    <property type="evidence" value="ECO:0007669"/>
    <property type="project" value="InterPro"/>
</dbReference>
<evidence type="ECO:0000313" key="15">
    <source>
        <dbReference type="Proteomes" id="UP001223214"/>
    </source>
</evidence>
<dbReference type="Gene3D" id="2.60.40.2070">
    <property type="match status" value="1"/>
</dbReference>
<keyword evidence="4" id="KW-1134">Transmembrane beta strand</keyword>
<protein>
    <submittedName>
        <fullName evidence="14">Fimbria/pilus outer membrane usher protein</fullName>
    </submittedName>
</protein>
<dbReference type="InterPro" id="IPR018030">
    <property type="entry name" value="Fimbrial_membr_usher_CS"/>
</dbReference>
<dbReference type="InterPro" id="IPR000015">
    <property type="entry name" value="Fimb_usher"/>
</dbReference>
<name>A0AAP4CYI9_9ENTR</name>
<evidence type="ECO:0000256" key="2">
    <source>
        <dbReference type="ARBA" id="ARBA00008064"/>
    </source>
</evidence>
<comment type="subcellular location">
    <subcellularLocation>
        <location evidence="1 10">Cell outer membrane</location>
        <topology evidence="1 10">Multi-pass membrane protein</topology>
    </subcellularLocation>
</comment>
<comment type="caution">
    <text evidence="14">The sequence shown here is derived from an EMBL/GenBank/DDBJ whole genome shotgun (WGS) entry which is preliminary data.</text>
</comment>
<evidence type="ECO:0000256" key="3">
    <source>
        <dbReference type="ARBA" id="ARBA00022448"/>
    </source>
</evidence>
<sequence>MRCINKLYLAVSVIISKTVFAGEYFDPGLLQSANGNTVINDTSLLSQGVQPAGTYRVRIKVNGKPSLVSDVRFELNDKKELVPCLSFQTYQKLGVDLKKVASNAEDNSVRNACTDMQEQLPGTKAVFDFSKLTLDISLPQTVMRDESLTGVPEEEWDDGVPALISMYQLSGQQYLHRTSDTQDTVFANLTNGFNFGRWRYRNNATLSNDDGWKTLSNYVETAVRSLKGELTVGDASTPGDIFDSLVVRGVQLNSDDDMQPDQLTGFAPLIRGIAKSNAQVTVRSNGYIIYQRSVPPGPFVIQDLSSVSNGGKLDVTVTEADGSETHSTVSYSNVPQLLRAHQMKYSLAAGRYVTNSNSVEETPELLQAAISWGLPLDITTYGGIQYQEKYKAASLGAGFDLKRAGGIAIDVTESQGQRGNSPGYKGDMLRLTYRNGIPETGTQIQLDNRYYRRNYLSFSDWADSETLFEDSRLKREYNLTLNQTLTDEHSFFATLSRTANQDSSVSRSWQLGWNGSWERVSFSLAWSMTRSEGMSDWDKQLALTLSVPLGNIFPATQPMVNYSATTGLKGDLTNQVGVSGHMGEGQDLSWNTQVSYASQNGQSDTQSGSAGIDYQGNRGEFNVTWNADRNQYLSWNASGNLLAHKDGITLGRFSSGSQALVAIPGAENVELGSNQNIRTDSRGFAIVPDLQSYHRNTMTVDPQSNKEVDFVSTSSEVIPTKDAIVLARFKAIGGRKVVMNVSYKGQPLPFGARARIEGNDDTWYVGDQGQAYLNSAPDSGTVNFSWGDKQQCSAPFAIPTKASVKLAIAILNVECH</sequence>
<dbReference type="Pfam" id="PF13953">
    <property type="entry name" value="PapC_C"/>
    <property type="match status" value="1"/>
</dbReference>
<evidence type="ECO:0000256" key="11">
    <source>
        <dbReference type="SAM" id="SignalP"/>
    </source>
</evidence>
<keyword evidence="8 10" id="KW-0472">Membrane</keyword>
<keyword evidence="7 11" id="KW-0732">Signal</keyword>
<proteinExistence type="inferred from homology"/>
<dbReference type="InterPro" id="IPR037224">
    <property type="entry name" value="PapC_N_sf"/>
</dbReference>
<dbReference type="EMBL" id="JASSOM010000003">
    <property type="protein sequence ID" value="MDK9361886.1"/>
    <property type="molecule type" value="Genomic_DNA"/>
</dbReference>
<evidence type="ECO:0000256" key="8">
    <source>
        <dbReference type="ARBA" id="ARBA00023136"/>
    </source>
</evidence>
<dbReference type="GO" id="GO:0009279">
    <property type="term" value="C:cell outer membrane"/>
    <property type="evidence" value="ECO:0007669"/>
    <property type="project" value="UniProtKB-SubCell"/>
</dbReference>
<keyword evidence="15" id="KW-1185">Reference proteome</keyword>
<comment type="similarity">
    <text evidence="2 10">Belongs to the fimbrial export usher family.</text>
</comment>
<dbReference type="InterPro" id="IPR025885">
    <property type="entry name" value="PapC_N"/>
</dbReference>
<dbReference type="GO" id="GO:0015473">
    <property type="term" value="F:fimbrial usher porin activity"/>
    <property type="evidence" value="ECO:0007669"/>
    <property type="project" value="InterPro"/>
</dbReference>
<feature type="domain" description="PapC N-terminal" evidence="13">
    <location>
        <begin position="24"/>
        <end position="170"/>
    </location>
</feature>
<evidence type="ECO:0000256" key="9">
    <source>
        <dbReference type="ARBA" id="ARBA00023237"/>
    </source>
</evidence>
<evidence type="ECO:0000313" key="14">
    <source>
        <dbReference type="EMBL" id="MDK9361886.1"/>
    </source>
</evidence>
<keyword evidence="3 10" id="KW-0813">Transport</keyword>
<gene>
    <name evidence="14" type="ORF">QQF32_01480</name>
</gene>
<dbReference type="Gene3D" id="2.60.40.3110">
    <property type="match status" value="1"/>
</dbReference>